<evidence type="ECO:0000256" key="1">
    <source>
        <dbReference type="SAM" id="MobiDB-lite"/>
    </source>
</evidence>
<sequence length="377" mass="41941">MLYHRMVFEPHTAYPIPAGTRYILLTVQKTGFGLYIIPETILPLLIENGFNLGDFRKMKRYDQKAYKVPPPTPAHVPAETNKRPLEEQSGSSSKRFPTRLFITPIIRPSVAPVFIARPSTILILPQSMIIPEPPVQIPATAELKTPRPSIQLRVTPELTTPRPPVKIPVPLEQTTPRPPVQTPVSPELTTPRQPVQIPVTPELTTSRPPVKIPVPLEQTTPRPPVQTPVPPELTTPQPPVQIPDPPVQLFLPDPPQPSVQILLPDTPEVEISEPTLTNDSSIDRIMSSVSGDCSQQRIQAPPAHTQVSQVLDTVPSLFDESNDLISFLDHFETGLSIDQQETPTYLTMPRLKKKVKRATGFKVIKPLDLSVNNYCCM</sequence>
<evidence type="ECO:0000313" key="3">
    <source>
        <dbReference type="Proteomes" id="UP000887159"/>
    </source>
</evidence>
<evidence type="ECO:0000313" key="2">
    <source>
        <dbReference type="EMBL" id="GFY28456.1"/>
    </source>
</evidence>
<comment type="caution">
    <text evidence="2">The sequence shown here is derived from an EMBL/GenBank/DDBJ whole genome shotgun (WGS) entry which is preliminary data.</text>
</comment>
<dbReference type="PRINTS" id="PR01217">
    <property type="entry name" value="PRICHEXTENSN"/>
</dbReference>
<dbReference type="Proteomes" id="UP000887159">
    <property type="component" value="Unassembled WGS sequence"/>
</dbReference>
<dbReference type="AlphaFoldDB" id="A0A8X7BE39"/>
<feature type="region of interest" description="Disordered" evidence="1">
    <location>
        <begin position="66"/>
        <end position="93"/>
    </location>
</feature>
<protein>
    <submittedName>
        <fullName evidence="2">Uncharacterized protein</fullName>
    </submittedName>
</protein>
<proteinExistence type="predicted"/>
<name>A0A8X7BE39_TRICX</name>
<keyword evidence="3" id="KW-1185">Reference proteome</keyword>
<reference evidence="2" key="1">
    <citation type="submission" date="2020-08" db="EMBL/GenBank/DDBJ databases">
        <title>Multicomponent nature underlies the extraordinary mechanical properties of spider dragline silk.</title>
        <authorList>
            <person name="Kono N."/>
            <person name="Nakamura H."/>
            <person name="Mori M."/>
            <person name="Yoshida Y."/>
            <person name="Ohtoshi R."/>
            <person name="Malay A.D."/>
            <person name="Moran D.A.P."/>
            <person name="Tomita M."/>
            <person name="Numata K."/>
            <person name="Arakawa K."/>
        </authorList>
    </citation>
    <scope>NUCLEOTIDE SEQUENCE</scope>
</reference>
<feature type="compositionally biased region" description="Pro residues" evidence="1">
    <location>
        <begin position="221"/>
        <end position="234"/>
    </location>
</feature>
<dbReference type="EMBL" id="BMAU01021384">
    <property type="protein sequence ID" value="GFY28456.1"/>
    <property type="molecule type" value="Genomic_DNA"/>
</dbReference>
<feature type="region of interest" description="Disordered" evidence="1">
    <location>
        <begin position="158"/>
        <end position="234"/>
    </location>
</feature>
<organism evidence="2 3">
    <name type="scientific">Trichonephila clavipes</name>
    <name type="common">Golden silk orbweaver</name>
    <name type="synonym">Nephila clavipes</name>
    <dbReference type="NCBI Taxonomy" id="2585209"/>
    <lineage>
        <taxon>Eukaryota</taxon>
        <taxon>Metazoa</taxon>
        <taxon>Ecdysozoa</taxon>
        <taxon>Arthropoda</taxon>
        <taxon>Chelicerata</taxon>
        <taxon>Arachnida</taxon>
        <taxon>Araneae</taxon>
        <taxon>Araneomorphae</taxon>
        <taxon>Entelegynae</taxon>
        <taxon>Araneoidea</taxon>
        <taxon>Nephilidae</taxon>
        <taxon>Trichonephila</taxon>
    </lineage>
</organism>
<accession>A0A8X7BE39</accession>
<gene>
    <name evidence="2" type="primary">NCL1_54228</name>
    <name evidence="2" type="ORF">TNCV_1971091</name>
</gene>